<dbReference type="SMART" id="SM00020">
    <property type="entry name" value="Tryp_SPc"/>
    <property type="match status" value="1"/>
</dbReference>
<dbReference type="PROSITE" id="PS00134">
    <property type="entry name" value="TRYPSIN_HIS"/>
    <property type="match status" value="1"/>
</dbReference>
<feature type="domain" description="Peptidase S1" evidence="3">
    <location>
        <begin position="30"/>
        <end position="268"/>
    </location>
</feature>
<dbReference type="SUPFAM" id="SSF50494">
    <property type="entry name" value="Trypsin-like serine proteases"/>
    <property type="match status" value="1"/>
</dbReference>
<dbReference type="Ensembl" id="ENSOABT00000015891.2">
    <property type="protein sequence ID" value="ENSOABP00000015408.2"/>
    <property type="gene ID" value="ENSOABG00000007689.2"/>
</dbReference>
<dbReference type="PANTHER" id="PTHR24271:SF50">
    <property type="match status" value="1"/>
</dbReference>
<sequence>MTAMAHLKLLLLLLWVGITVSTGVDLHKRIYGGQKCPDTERRYHVTLMAKHGTSGNTAYLCGGSLIHERWILTAAHCWKNEPGWDMYVTLGVHPQPSWIKLLFQRSSDKKKEVEITGRSFFVGINTFEDIMLLEIPPQTGRKTVALPDCAKPPKEGDVVQVAGLGGYMVDATGHTLPDQPPHLQCANMHVVDCEPTRNFACHSDVPYDNRLCLEEPNVDARHGDSGGGVIYNNMIYGVISGGGKRVCTEPVVTVNVCPYMNWINQKINPKSNGK</sequence>
<dbReference type="OMA" id="AHVPYNN"/>
<evidence type="ECO:0000313" key="4">
    <source>
        <dbReference type="Ensembl" id="ENSOABP00000015408.2"/>
    </source>
</evidence>
<dbReference type="InterPro" id="IPR009003">
    <property type="entry name" value="Peptidase_S1_PA"/>
</dbReference>
<proteinExistence type="predicted"/>
<evidence type="ECO:0000256" key="1">
    <source>
        <dbReference type="ARBA" id="ARBA00023157"/>
    </source>
</evidence>
<keyword evidence="1" id="KW-1015">Disulfide bond</keyword>
<dbReference type="CDD" id="cd00190">
    <property type="entry name" value="Tryp_SPc"/>
    <property type="match status" value="1"/>
</dbReference>
<dbReference type="PRINTS" id="PR00722">
    <property type="entry name" value="CHYMOTRYPSIN"/>
</dbReference>
<dbReference type="RefSeq" id="XP_031588933.1">
    <property type="nucleotide sequence ID" value="XM_031733073.2"/>
</dbReference>
<dbReference type="GO" id="GO:0004252">
    <property type="term" value="F:serine-type endopeptidase activity"/>
    <property type="evidence" value="ECO:0007669"/>
    <property type="project" value="InterPro"/>
</dbReference>
<gene>
    <name evidence="4" type="primary">LOC116314921</name>
</gene>
<feature type="chain" id="PRO_5044265247" description="Peptidase S1 domain-containing protein" evidence="2">
    <location>
        <begin position="22"/>
        <end position="274"/>
    </location>
</feature>
<dbReference type="GeneID" id="116314921"/>
<keyword evidence="2" id="KW-0732">Signal</keyword>
<dbReference type="Gene3D" id="2.40.10.10">
    <property type="entry name" value="Trypsin-like serine proteases"/>
    <property type="match status" value="1"/>
</dbReference>
<reference evidence="4" key="1">
    <citation type="submission" date="2025-08" db="UniProtKB">
        <authorList>
            <consortium name="Ensembl"/>
        </authorList>
    </citation>
    <scope>IDENTIFICATION</scope>
</reference>
<dbReference type="PROSITE" id="PS50240">
    <property type="entry name" value="TRYPSIN_DOM"/>
    <property type="match status" value="1"/>
</dbReference>
<keyword evidence="5" id="KW-1185">Reference proteome</keyword>
<dbReference type="KEGG" id="oau:116314921"/>
<evidence type="ECO:0000313" key="5">
    <source>
        <dbReference type="Proteomes" id="UP000472276"/>
    </source>
</evidence>
<organism evidence="4 5">
    <name type="scientific">Oreochromis aureus</name>
    <name type="common">Israeli tilapia</name>
    <name type="synonym">Chromis aureus</name>
    <dbReference type="NCBI Taxonomy" id="47969"/>
    <lineage>
        <taxon>Eukaryota</taxon>
        <taxon>Metazoa</taxon>
        <taxon>Chordata</taxon>
        <taxon>Craniata</taxon>
        <taxon>Vertebrata</taxon>
        <taxon>Euteleostomi</taxon>
        <taxon>Actinopterygii</taxon>
        <taxon>Neopterygii</taxon>
        <taxon>Teleostei</taxon>
        <taxon>Neoteleostei</taxon>
        <taxon>Acanthomorphata</taxon>
        <taxon>Ovalentaria</taxon>
        <taxon>Cichlomorphae</taxon>
        <taxon>Cichliformes</taxon>
        <taxon>Cichlidae</taxon>
        <taxon>African cichlids</taxon>
        <taxon>Pseudocrenilabrinae</taxon>
        <taxon>Oreochromini</taxon>
        <taxon>Oreochromis</taxon>
    </lineage>
</organism>
<evidence type="ECO:0000259" key="3">
    <source>
        <dbReference type="PROSITE" id="PS50240"/>
    </source>
</evidence>
<dbReference type="GO" id="GO:0006508">
    <property type="term" value="P:proteolysis"/>
    <property type="evidence" value="ECO:0007669"/>
    <property type="project" value="InterPro"/>
</dbReference>
<dbReference type="AlphaFoldDB" id="A0A668SLG1"/>
<dbReference type="InterPro" id="IPR043504">
    <property type="entry name" value="Peptidase_S1_PA_chymotrypsin"/>
</dbReference>
<evidence type="ECO:0000256" key="2">
    <source>
        <dbReference type="SAM" id="SignalP"/>
    </source>
</evidence>
<dbReference type="InterPro" id="IPR018114">
    <property type="entry name" value="TRYPSIN_HIS"/>
</dbReference>
<reference evidence="4" key="2">
    <citation type="submission" date="2025-09" db="UniProtKB">
        <authorList>
            <consortium name="Ensembl"/>
        </authorList>
    </citation>
    <scope>IDENTIFICATION</scope>
</reference>
<protein>
    <recommendedName>
        <fullName evidence="3">Peptidase S1 domain-containing protein</fullName>
    </recommendedName>
</protein>
<accession>A0A668SLG1</accession>
<dbReference type="Pfam" id="PF00089">
    <property type="entry name" value="Trypsin"/>
    <property type="match status" value="1"/>
</dbReference>
<name>A0A668SLG1_OREAU</name>
<dbReference type="InterPro" id="IPR001254">
    <property type="entry name" value="Trypsin_dom"/>
</dbReference>
<dbReference type="Proteomes" id="UP000472276">
    <property type="component" value="Unassembled WGS sequence"/>
</dbReference>
<dbReference type="InterPro" id="IPR001314">
    <property type="entry name" value="Peptidase_S1A"/>
</dbReference>
<feature type="signal peptide" evidence="2">
    <location>
        <begin position="1"/>
        <end position="21"/>
    </location>
</feature>
<dbReference type="PANTHER" id="PTHR24271">
    <property type="entry name" value="KALLIKREIN-RELATED"/>
    <property type="match status" value="1"/>
</dbReference>